<accession>A0A2I0B2Z0</accession>
<dbReference type="EMBL" id="KZ451919">
    <property type="protein sequence ID" value="PKA62168.1"/>
    <property type="molecule type" value="Genomic_DNA"/>
</dbReference>
<gene>
    <name evidence="2" type="ORF">AXF42_Ash015052</name>
</gene>
<evidence type="ECO:0000313" key="3">
    <source>
        <dbReference type="Proteomes" id="UP000236161"/>
    </source>
</evidence>
<organism evidence="2 3">
    <name type="scientific">Apostasia shenzhenica</name>
    <dbReference type="NCBI Taxonomy" id="1088818"/>
    <lineage>
        <taxon>Eukaryota</taxon>
        <taxon>Viridiplantae</taxon>
        <taxon>Streptophyta</taxon>
        <taxon>Embryophyta</taxon>
        <taxon>Tracheophyta</taxon>
        <taxon>Spermatophyta</taxon>
        <taxon>Magnoliopsida</taxon>
        <taxon>Liliopsida</taxon>
        <taxon>Asparagales</taxon>
        <taxon>Orchidaceae</taxon>
        <taxon>Apostasioideae</taxon>
        <taxon>Apostasia</taxon>
    </lineage>
</organism>
<evidence type="ECO:0000256" key="1">
    <source>
        <dbReference type="SAM" id="MobiDB-lite"/>
    </source>
</evidence>
<protein>
    <submittedName>
        <fullName evidence="2">Uncharacterized protein</fullName>
    </submittedName>
</protein>
<dbReference type="OrthoDB" id="787000at2759"/>
<evidence type="ECO:0000313" key="2">
    <source>
        <dbReference type="EMBL" id="PKA62168.1"/>
    </source>
</evidence>
<reference evidence="2 3" key="1">
    <citation type="journal article" date="2017" name="Nature">
        <title>The Apostasia genome and the evolution of orchids.</title>
        <authorList>
            <person name="Zhang G.Q."/>
            <person name="Liu K.W."/>
            <person name="Li Z."/>
            <person name="Lohaus R."/>
            <person name="Hsiao Y.Y."/>
            <person name="Niu S.C."/>
            <person name="Wang J.Y."/>
            <person name="Lin Y.C."/>
            <person name="Xu Q."/>
            <person name="Chen L.J."/>
            <person name="Yoshida K."/>
            <person name="Fujiwara S."/>
            <person name="Wang Z.W."/>
            <person name="Zhang Y.Q."/>
            <person name="Mitsuda N."/>
            <person name="Wang M."/>
            <person name="Liu G.H."/>
            <person name="Pecoraro L."/>
            <person name="Huang H.X."/>
            <person name="Xiao X.J."/>
            <person name="Lin M."/>
            <person name="Wu X.Y."/>
            <person name="Wu W.L."/>
            <person name="Chen Y.Y."/>
            <person name="Chang S.B."/>
            <person name="Sakamoto S."/>
            <person name="Ohme-Takagi M."/>
            <person name="Yagi M."/>
            <person name="Zeng S.J."/>
            <person name="Shen C.Y."/>
            <person name="Yeh C.M."/>
            <person name="Luo Y.B."/>
            <person name="Tsai W.C."/>
            <person name="Van de Peer Y."/>
            <person name="Liu Z.J."/>
        </authorList>
    </citation>
    <scope>NUCLEOTIDE SEQUENCE [LARGE SCALE GENOMIC DNA]</scope>
    <source>
        <strain evidence="3">cv. Shenzhen</strain>
        <tissue evidence="2">Stem</tissue>
    </source>
</reference>
<dbReference type="Proteomes" id="UP000236161">
    <property type="component" value="Unassembled WGS sequence"/>
</dbReference>
<keyword evidence="3" id="KW-1185">Reference proteome</keyword>
<sequence length="238" mass="25343">MVARTRRTNSVAHSMHAGEPFVRAPGDEASASTSRHHAGSTFSSKGTRVSELQEMLANLTDLVTDLTAQQAVILRQTQQVCTAVLPPLPVAAARELLLPVAASPAPPLPVAVAPVLPPHVVEVPAPLPPITVHSVQSSGSSQLLRCLPAQGAHQNHFLSRPLPQPAFLPPTFPPFLAGRDHLFPGAQAPHYGPDPFFGPMDSNAPFADAIRLALIPEDFRPPRLKAYKGATDPCEHIQ</sequence>
<dbReference type="AlphaFoldDB" id="A0A2I0B2Z0"/>
<proteinExistence type="predicted"/>
<name>A0A2I0B2Z0_9ASPA</name>
<feature type="region of interest" description="Disordered" evidence="1">
    <location>
        <begin position="1"/>
        <end position="47"/>
    </location>
</feature>